<keyword evidence="3" id="KW-0732">Signal</keyword>
<comment type="subcellular location">
    <subcellularLocation>
        <location evidence="1">Periplasm</location>
    </subcellularLocation>
</comment>
<evidence type="ECO:0000256" key="3">
    <source>
        <dbReference type="SAM" id="SignalP"/>
    </source>
</evidence>
<dbReference type="PANTHER" id="PTHR43649:SF12">
    <property type="entry name" value="DIACETYLCHITOBIOSE BINDING PROTEIN DASA"/>
    <property type="match status" value="1"/>
</dbReference>
<dbReference type="InterPro" id="IPR006059">
    <property type="entry name" value="SBP"/>
</dbReference>
<dbReference type="RefSeq" id="WP_149812528.1">
    <property type="nucleotide sequence ID" value="NZ_VUKA01000005.1"/>
</dbReference>
<evidence type="ECO:0000256" key="1">
    <source>
        <dbReference type="ARBA" id="ARBA00004418"/>
    </source>
</evidence>
<keyword evidence="5" id="KW-1185">Reference proteome</keyword>
<protein>
    <submittedName>
        <fullName evidence="4">ABC transporter substrate-binding protein</fullName>
    </submittedName>
</protein>
<proteinExistence type="inferred from homology"/>
<accession>A0A5B2TEI1</accession>
<dbReference type="Pfam" id="PF13416">
    <property type="entry name" value="SBP_bac_8"/>
    <property type="match status" value="1"/>
</dbReference>
<dbReference type="CDD" id="cd14748">
    <property type="entry name" value="PBP2_UgpB"/>
    <property type="match status" value="1"/>
</dbReference>
<dbReference type="AlphaFoldDB" id="A0A5B2TEI1"/>
<evidence type="ECO:0000256" key="2">
    <source>
        <dbReference type="ARBA" id="ARBA00008520"/>
    </source>
</evidence>
<name>A0A5B2TEI1_9PROT</name>
<evidence type="ECO:0000313" key="4">
    <source>
        <dbReference type="EMBL" id="KAA2212912.1"/>
    </source>
</evidence>
<sequence>MDTTISRRAAIRVAWALPVGLAMPAIARAQAGTTITVHYAQPFIYKDSYDAILAEFAKREPSIKVNTVTTPNYEEGAQLILRQAATNQLPDLSYQGFNRLRIFAERGIAQDLAPLLRTEGEPVKAGYSPNLLALGQFGGIQAGLAYAASNPICYYNAGLVKRAGGDPDNFPRDWDGVLALAAKIDTLGDGTDGLWYTWNGDDWMFSALLFGHGGRMLNADETDVGFAGPEGLASLKLIERMVKQAGMPNLTAAAARQAFAAGKLGMIFQTTALVRGTVSGVGQNFELRTTGMPVIDAEKGRLPTGGAAGMLCAKDPAKREAAWKFLRFSTGPEGQAMMVKNTGYLPCNQIAIDDPQYLGQFYRENPLFVPSVKQIPISIPWYAFPGSNSVRVTQTMVDNLARIVESRATPEEVQKDMATEVRRLLPRKS</sequence>
<gene>
    <name evidence="4" type="ORF">F0Q34_12355</name>
</gene>
<dbReference type="PROSITE" id="PS51318">
    <property type="entry name" value="TAT"/>
    <property type="match status" value="1"/>
</dbReference>
<comment type="caution">
    <text evidence="4">The sequence shown here is derived from an EMBL/GenBank/DDBJ whole genome shotgun (WGS) entry which is preliminary data.</text>
</comment>
<dbReference type="InterPro" id="IPR050490">
    <property type="entry name" value="Bact_solute-bd_prot1"/>
</dbReference>
<dbReference type="InterPro" id="IPR006311">
    <property type="entry name" value="TAT_signal"/>
</dbReference>
<feature type="signal peptide" evidence="3">
    <location>
        <begin position="1"/>
        <end position="31"/>
    </location>
</feature>
<organism evidence="4 5">
    <name type="scientific">Teichococcus oryzae</name>
    <dbReference type="NCBI Taxonomy" id="1608942"/>
    <lineage>
        <taxon>Bacteria</taxon>
        <taxon>Pseudomonadati</taxon>
        <taxon>Pseudomonadota</taxon>
        <taxon>Alphaproteobacteria</taxon>
        <taxon>Acetobacterales</taxon>
        <taxon>Roseomonadaceae</taxon>
        <taxon>Roseomonas</taxon>
    </lineage>
</organism>
<dbReference type="Gene3D" id="3.40.190.10">
    <property type="entry name" value="Periplasmic binding protein-like II"/>
    <property type="match status" value="1"/>
</dbReference>
<dbReference type="SUPFAM" id="SSF53850">
    <property type="entry name" value="Periplasmic binding protein-like II"/>
    <property type="match status" value="1"/>
</dbReference>
<dbReference type="PANTHER" id="PTHR43649">
    <property type="entry name" value="ARABINOSE-BINDING PROTEIN-RELATED"/>
    <property type="match status" value="1"/>
</dbReference>
<dbReference type="EMBL" id="VUKA01000005">
    <property type="protein sequence ID" value="KAA2212912.1"/>
    <property type="molecule type" value="Genomic_DNA"/>
</dbReference>
<evidence type="ECO:0000313" key="5">
    <source>
        <dbReference type="Proteomes" id="UP000322110"/>
    </source>
</evidence>
<comment type="similarity">
    <text evidence="2">Belongs to the bacterial solute-binding protein 1 family.</text>
</comment>
<dbReference type="GO" id="GO:0042597">
    <property type="term" value="C:periplasmic space"/>
    <property type="evidence" value="ECO:0007669"/>
    <property type="project" value="UniProtKB-SubCell"/>
</dbReference>
<dbReference type="Proteomes" id="UP000322110">
    <property type="component" value="Unassembled WGS sequence"/>
</dbReference>
<feature type="chain" id="PRO_5022987393" evidence="3">
    <location>
        <begin position="32"/>
        <end position="429"/>
    </location>
</feature>
<reference evidence="4 5" key="1">
    <citation type="journal article" date="2015" name="Int. J. Syst. Evol. Microbiol.">
        <title>Roseomonas oryzae sp. nov., isolated from paddy rhizosphere soil.</title>
        <authorList>
            <person name="Ramaprasad E.V."/>
            <person name="Sasikala Ch."/>
            <person name="Ramana Ch.V."/>
        </authorList>
    </citation>
    <scope>NUCLEOTIDE SEQUENCE [LARGE SCALE GENOMIC DNA]</scope>
    <source>
        <strain evidence="4 5">KCTC 42542</strain>
    </source>
</reference>
<dbReference type="OrthoDB" id="2509690at2"/>